<accession>A0A4D9CW09</accession>
<dbReference type="Gene3D" id="2.60.40.1230">
    <property type="match status" value="1"/>
</dbReference>
<dbReference type="SUPFAM" id="SSF50729">
    <property type="entry name" value="PH domain-like"/>
    <property type="match status" value="1"/>
</dbReference>
<dbReference type="PROSITE" id="PS50003">
    <property type="entry name" value="PH_DOMAIN"/>
    <property type="match status" value="1"/>
</dbReference>
<gene>
    <name evidence="3" type="ORF">NSK_007975</name>
</gene>
<dbReference type="AlphaFoldDB" id="A0A4D9CW09"/>
<protein>
    <recommendedName>
        <fullName evidence="2">PH domain-containing protein</fullName>
    </recommendedName>
</protein>
<evidence type="ECO:0000313" key="3">
    <source>
        <dbReference type="EMBL" id="TFJ80798.1"/>
    </source>
</evidence>
<feature type="compositionally biased region" description="Low complexity" evidence="1">
    <location>
        <begin position="630"/>
        <end position="639"/>
    </location>
</feature>
<dbReference type="Gene3D" id="3.30.310.10">
    <property type="entry name" value="TATA-Binding Protein"/>
    <property type="match status" value="1"/>
</dbReference>
<feature type="region of interest" description="Disordered" evidence="1">
    <location>
        <begin position="215"/>
        <end position="236"/>
    </location>
</feature>
<sequence length="996" mass="109579">MGNQLSAKIPSSKRSLDGDTSSGTHLDRHQQLKGEQHANPSDVESEDNILHFAQSFPARLVDAATVDAALLPSPTQTSSPGQPSSAVSFMPPMSPRASVPPRGKFFGRPVTANQAAIREGNNTENYGMPVRMTMVDDRLLLEPEELIVGRPEAQALVATTFANVRRAGGMEGGREGGKEGRKEGGREGLPVVVISKLSEVCWDHAHSAVRLSLEGRGEEGKERGREGEIQEGVERGSGGGERQLFILIFPNSLEVEQDLKLRLTALRRPGRSPHLKKQVPFQYIGMFAGPTKPKPFQRKRANLSCLKAGTLPSLERMRELAVAQVQGASVPGWLLKKGGFNRKWLKRYFVLYKTCMGHILCYYSDVHETALFAHHPQERNVIDCCRVELLRPVSSTPDTPSCAFDVQSIERTWTVCAANEVGKEGGRETGGRAGERNGEARGEEEKSEDADTDLQQWLLLLASAIDMDVAVLPDDEVSFLVKPRVDPSMKLYLDEYSTILRVHAWGVNVDMMEGEKRHTVCFWPYTDLFRWTILSQKGKIALQLTVFKEDYSAKSDYIFRTRKASQIARTLEFYIEKYMAWAHMRLELEDVPPSPLHGDVHTQTGLHKGPSYPPPTEMHHPRHARRHSGGSEPASAPSGHGTGGGGTEGGTEEDTGGDAGVWASDDEGGNDDRQEDFLELDAACHAFLHDDDKPQPTTYVAKGIPPSLLPSMVQWSCTLAASGQGLLFQYPSLLQVLLRHNYQGHQGTLLIVYKNVSPLPSSPTSAAPSLQFRTFQASPSSTVPGLLLQASPLQVSVLGPGEEASQTVRVVCLEPFDASAGGIEVLVEFGTEEEEDGTNAIPVRYSLPLPLPVSVLHFVWGLSLRKEDFLAQWEAITVPQVQDTFLPKEEDGKGEGLEMGPLIRLLTKQFHLQTVPELCQRSRQAQTWTFAGSLETGSLSPHGKQLRVLVLVRLEQYEEGVERCARGRKGYRLTVRSEHPACAMGVFKAIKLQLGA</sequence>
<dbReference type="InterPro" id="IPR011993">
    <property type="entry name" value="PH-like_dom_sf"/>
</dbReference>
<proteinExistence type="predicted"/>
<dbReference type="OrthoDB" id="191868at2759"/>
<dbReference type="InterPro" id="IPR001849">
    <property type="entry name" value="PH_domain"/>
</dbReference>
<dbReference type="Pfam" id="PF00169">
    <property type="entry name" value="PH"/>
    <property type="match status" value="1"/>
</dbReference>
<feature type="compositionally biased region" description="Low complexity" evidence="1">
    <location>
        <begin position="71"/>
        <end position="85"/>
    </location>
</feature>
<feature type="region of interest" description="Disordered" evidence="1">
    <location>
        <begin position="424"/>
        <end position="450"/>
    </location>
</feature>
<organism evidence="3 4">
    <name type="scientific">Nannochloropsis salina CCMP1776</name>
    <dbReference type="NCBI Taxonomy" id="1027361"/>
    <lineage>
        <taxon>Eukaryota</taxon>
        <taxon>Sar</taxon>
        <taxon>Stramenopiles</taxon>
        <taxon>Ochrophyta</taxon>
        <taxon>Eustigmatophyceae</taxon>
        <taxon>Eustigmatales</taxon>
        <taxon>Monodopsidaceae</taxon>
        <taxon>Microchloropsis</taxon>
        <taxon>Microchloropsis salina</taxon>
    </lineage>
</organism>
<keyword evidence="4" id="KW-1185">Reference proteome</keyword>
<comment type="caution">
    <text evidence="3">The sequence shown here is derived from an EMBL/GenBank/DDBJ whole genome shotgun (WGS) entry which is preliminary data.</text>
</comment>
<dbReference type="EMBL" id="SDOX01000158">
    <property type="protein sequence ID" value="TFJ80798.1"/>
    <property type="molecule type" value="Genomic_DNA"/>
</dbReference>
<evidence type="ECO:0000259" key="2">
    <source>
        <dbReference type="PROSITE" id="PS50003"/>
    </source>
</evidence>
<feature type="compositionally biased region" description="Gly residues" evidence="1">
    <location>
        <begin position="640"/>
        <end position="649"/>
    </location>
</feature>
<reference evidence="3 4" key="1">
    <citation type="submission" date="2019-01" db="EMBL/GenBank/DDBJ databases">
        <title>Nuclear Genome Assembly of the Microalgal Biofuel strain Nannochloropsis salina CCMP1776.</title>
        <authorList>
            <person name="Hovde B."/>
        </authorList>
    </citation>
    <scope>NUCLEOTIDE SEQUENCE [LARGE SCALE GENOMIC DNA]</scope>
    <source>
        <strain evidence="3 4">CCMP1776</strain>
    </source>
</reference>
<feature type="region of interest" description="Disordered" evidence="1">
    <location>
        <begin position="594"/>
        <end position="673"/>
    </location>
</feature>
<feature type="region of interest" description="Disordered" evidence="1">
    <location>
        <begin position="71"/>
        <end position="100"/>
    </location>
</feature>
<feature type="domain" description="PH" evidence="2">
    <location>
        <begin position="327"/>
        <end position="466"/>
    </location>
</feature>
<feature type="compositionally biased region" description="Basic and acidic residues" evidence="1">
    <location>
        <begin position="25"/>
        <end position="36"/>
    </location>
</feature>
<name>A0A4D9CW09_9STRA</name>
<dbReference type="Gene3D" id="2.30.29.30">
    <property type="entry name" value="Pleckstrin-homology domain (PH domain)/Phosphotyrosine-binding domain (PTB)"/>
    <property type="match status" value="1"/>
</dbReference>
<feature type="compositionally biased region" description="Basic and acidic residues" evidence="1">
    <location>
        <begin position="215"/>
        <end position="234"/>
    </location>
</feature>
<dbReference type="InterPro" id="IPR012295">
    <property type="entry name" value="TBP_dom_sf"/>
</dbReference>
<evidence type="ECO:0000313" key="4">
    <source>
        <dbReference type="Proteomes" id="UP000355283"/>
    </source>
</evidence>
<evidence type="ECO:0000256" key="1">
    <source>
        <dbReference type="SAM" id="MobiDB-lite"/>
    </source>
</evidence>
<dbReference type="Proteomes" id="UP000355283">
    <property type="component" value="Unassembled WGS sequence"/>
</dbReference>
<feature type="compositionally biased region" description="Basic and acidic residues" evidence="1">
    <location>
        <begin position="424"/>
        <end position="444"/>
    </location>
</feature>
<feature type="region of interest" description="Disordered" evidence="1">
    <location>
        <begin position="1"/>
        <end position="46"/>
    </location>
</feature>